<reference evidence="2" key="1">
    <citation type="journal article" date="2020" name="Fungal Divers.">
        <title>Resolving the Mortierellaceae phylogeny through synthesis of multi-gene phylogenetics and phylogenomics.</title>
        <authorList>
            <person name="Vandepol N."/>
            <person name="Liber J."/>
            <person name="Desiro A."/>
            <person name="Na H."/>
            <person name="Kennedy M."/>
            <person name="Barry K."/>
            <person name="Grigoriev I.V."/>
            <person name="Miller A.N."/>
            <person name="O'Donnell K."/>
            <person name="Stajich J.E."/>
            <person name="Bonito G."/>
        </authorList>
    </citation>
    <scope>NUCLEOTIDE SEQUENCE</scope>
    <source>
        <strain evidence="2">MES-2147</strain>
    </source>
</reference>
<name>A0A9P6M9B0_9FUNG</name>
<protein>
    <recommendedName>
        <fullName evidence="4">F-box domain-containing protein</fullName>
    </recommendedName>
</protein>
<organism evidence="2 3">
    <name type="scientific">Modicella reniformis</name>
    <dbReference type="NCBI Taxonomy" id="1440133"/>
    <lineage>
        <taxon>Eukaryota</taxon>
        <taxon>Fungi</taxon>
        <taxon>Fungi incertae sedis</taxon>
        <taxon>Mucoromycota</taxon>
        <taxon>Mortierellomycotina</taxon>
        <taxon>Mortierellomycetes</taxon>
        <taxon>Mortierellales</taxon>
        <taxon>Mortierellaceae</taxon>
        <taxon>Modicella</taxon>
    </lineage>
</organism>
<gene>
    <name evidence="2" type="ORF">BGZ65_003387</name>
</gene>
<feature type="region of interest" description="Disordered" evidence="1">
    <location>
        <begin position="1"/>
        <end position="22"/>
    </location>
</feature>
<proteinExistence type="predicted"/>
<feature type="compositionally biased region" description="Low complexity" evidence="1">
    <location>
        <begin position="196"/>
        <end position="205"/>
    </location>
</feature>
<dbReference type="EMBL" id="JAAAHW010003639">
    <property type="protein sequence ID" value="KAF9981956.1"/>
    <property type="molecule type" value="Genomic_DNA"/>
</dbReference>
<feature type="region of interest" description="Disordered" evidence="1">
    <location>
        <begin position="39"/>
        <end position="79"/>
    </location>
</feature>
<feature type="compositionally biased region" description="Acidic residues" evidence="1">
    <location>
        <begin position="221"/>
        <end position="242"/>
    </location>
</feature>
<evidence type="ECO:0000313" key="2">
    <source>
        <dbReference type="EMBL" id="KAF9981956.1"/>
    </source>
</evidence>
<evidence type="ECO:0000313" key="3">
    <source>
        <dbReference type="Proteomes" id="UP000749646"/>
    </source>
</evidence>
<feature type="compositionally biased region" description="Basic and acidic residues" evidence="1">
    <location>
        <begin position="300"/>
        <end position="309"/>
    </location>
</feature>
<evidence type="ECO:0000256" key="1">
    <source>
        <dbReference type="SAM" id="MobiDB-lite"/>
    </source>
</evidence>
<feature type="region of interest" description="Disordered" evidence="1">
    <location>
        <begin position="276"/>
        <end position="345"/>
    </location>
</feature>
<feature type="compositionally biased region" description="Low complexity" evidence="1">
    <location>
        <begin position="468"/>
        <end position="492"/>
    </location>
</feature>
<dbReference type="AlphaFoldDB" id="A0A9P6M9B0"/>
<feature type="region of interest" description="Disordered" evidence="1">
    <location>
        <begin position="462"/>
        <end position="492"/>
    </location>
</feature>
<feature type="region of interest" description="Disordered" evidence="1">
    <location>
        <begin position="193"/>
        <end position="248"/>
    </location>
</feature>
<feature type="region of interest" description="Disordered" evidence="1">
    <location>
        <begin position="732"/>
        <end position="753"/>
    </location>
</feature>
<feature type="non-terminal residue" evidence="2">
    <location>
        <position position="753"/>
    </location>
</feature>
<comment type="caution">
    <text evidence="2">The sequence shown here is derived from an EMBL/GenBank/DDBJ whole genome shotgun (WGS) entry which is preliminary data.</text>
</comment>
<keyword evidence="3" id="KW-1185">Reference proteome</keyword>
<dbReference type="Proteomes" id="UP000749646">
    <property type="component" value="Unassembled WGS sequence"/>
</dbReference>
<accession>A0A9P6M9B0</accession>
<feature type="compositionally biased region" description="Polar residues" evidence="1">
    <location>
        <begin position="331"/>
        <end position="345"/>
    </location>
</feature>
<sequence length="753" mass="84587">MSKLTPVPNPNTMPVTDRPRNLCPHPWSVYGPAFQRLSSSKIKGSHRRRRDQPPYPSDSILVPSDRSEDSSYSSLDDSDSAIDDEDFFYDDTRQRARLAAGWSNLSYAEMPLELLGTIFRQFMYISRESLDQLAQDRNRARTHASQGYPTMTPPIAYCGSGMAQGWQGQFHDHHTHAMCGSFWLDGTSPGTVQQYTGSDASSSTSHSRRTSVHLSSTATDPDIDYDGEDDDEYTEVDSDSGDEVTQSKTWDAAGTLVNKMSSLAIDTSKRAGKWAPGVNTIEDEDSGSTSSGSHNIGYEYRNDSMEDMRAASLSSRSDTYNDEDDFEGSARSASRSPTIVASTMSSSGSPKPFFHSALGQNCHHMCLDTYVPPPVPGHSINRVDNTLPEEEMLYELHRDQYFHPTTHTSLRSDLYNCSLVNRQWRVAALQILWQSIVLDSESCRPEPMDPCTRCTHILASKQGRRSTRSMSSASSCSSSPPMSSPTSSPTHYYSSVRRTRFEAMLDSYLEMYGLDLAKCVRTVELDLRLLAWPAEGEAVKRILRRLSPFTHLRLVWAEDESSEELIAGFRVVMESLHSQIRHLHFLSGFVISKPWVHEMERMTRLETVTLDQPGSLDPIEYDWRRIRCLRMNAFIPRYIFESPTAMTMDGAMTVATTGASTPQQGSGTSDLPRMSLPMSGWWQWTGLRKIEIRMKNTVLPHEWLQDLTNVITENVLTFYQQLSQANSEPRMLTSAAPSMPHGPPLEVLSIDCE</sequence>
<dbReference type="OrthoDB" id="2437002at2759"/>
<evidence type="ECO:0008006" key="4">
    <source>
        <dbReference type="Google" id="ProtNLM"/>
    </source>
</evidence>